<evidence type="ECO:0000256" key="1">
    <source>
        <dbReference type="RuleBase" id="RU366020"/>
    </source>
</evidence>
<keyword evidence="1" id="KW-0464">Manganese</keyword>
<keyword evidence="1" id="KW-0479">Metal-binding</keyword>
<dbReference type="SMART" id="SM00332">
    <property type="entry name" value="PP2Cc"/>
    <property type="match status" value="1"/>
</dbReference>
<dbReference type="PANTHER" id="PTHR12320:SF1">
    <property type="entry name" value="PROTEIN PHOSPHATASE PTC7 HOMOLOG"/>
    <property type="match status" value="1"/>
</dbReference>
<sequence>MALVWIGSGLLRSGYEMEPFDQILHYVITSLILVLPAGRLLSDHSLHRMADPLFIFQRPFTINTFVFASFPFNSYPRQRRRPLRFLSVRNNHTSPPDVPRIDVISTTELSDGSVLFRFGDASEMAKEKVVEDKKNNNSVADNHRARRSEKLSRDNVGVVDDRGTSEHCDSGKAISTTLEVKLEAENSYVTLHGGKESMKKEDMRPSVATMEDGDAGNVIVEIPESDSVHSVDVIVETDRVESSKKIDDNVALASSSLDEITEGNANSSSTKADASILNAAELPTTRADVSREEENFTATLFLSSGAASLRHSSEALTGGEDAYFVTHHNWLGIADGAGQWPLEGINVAGLFTHELMKNCEKIVTDDDNISINDPVEALMKSVAVTEAPGSSTALIAFFNGQVLHVANIGDTGFIIVRNGTVVKRSSPIHHEFNFPVRIESGDDPSAVVEEYKINLDEGDIIVTATDGLFDNLYEQEIASIVLRSLKICLKPQEIAEFLAAGAQEVGRSASVRSPFADAAQAAGYAGYRGGKLDNVTVIVSLVQKKSDSHLQ</sequence>
<keyword evidence="5" id="KW-1185">Reference proteome</keyword>
<dbReference type="Proteomes" id="UP000593562">
    <property type="component" value="Unassembled WGS sequence"/>
</dbReference>
<evidence type="ECO:0000313" key="5">
    <source>
        <dbReference type="Proteomes" id="UP000593562"/>
    </source>
</evidence>
<dbReference type="EMBL" id="JAAARO010000018">
    <property type="protein sequence ID" value="KAF5731943.1"/>
    <property type="molecule type" value="Genomic_DNA"/>
</dbReference>
<gene>
    <name evidence="4" type="ORF">HS088_TW18G00630</name>
</gene>
<dbReference type="Gene3D" id="3.60.40.10">
    <property type="entry name" value="PPM-type phosphatase domain"/>
    <property type="match status" value="1"/>
</dbReference>
<dbReference type="GO" id="GO:0009507">
    <property type="term" value="C:chloroplast"/>
    <property type="evidence" value="ECO:0007669"/>
    <property type="project" value="TreeGrafter"/>
</dbReference>
<dbReference type="SMART" id="SM00331">
    <property type="entry name" value="PP2C_SIG"/>
    <property type="match status" value="1"/>
</dbReference>
<evidence type="ECO:0000259" key="3">
    <source>
        <dbReference type="PROSITE" id="PS51746"/>
    </source>
</evidence>
<dbReference type="AlphaFoldDB" id="A0A7J7CCT8"/>
<dbReference type="GO" id="GO:0004722">
    <property type="term" value="F:protein serine/threonine phosphatase activity"/>
    <property type="evidence" value="ECO:0007669"/>
    <property type="project" value="UniProtKB-EC"/>
</dbReference>
<comment type="catalytic activity">
    <reaction evidence="1">
        <text>O-phospho-L-seryl-[protein] + H2O = L-seryl-[protein] + phosphate</text>
        <dbReference type="Rhea" id="RHEA:20629"/>
        <dbReference type="Rhea" id="RHEA-COMP:9863"/>
        <dbReference type="Rhea" id="RHEA-COMP:11604"/>
        <dbReference type="ChEBI" id="CHEBI:15377"/>
        <dbReference type="ChEBI" id="CHEBI:29999"/>
        <dbReference type="ChEBI" id="CHEBI:43474"/>
        <dbReference type="ChEBI" id="CHEBI:83421"/>
        <dbReference type="EC" id="3.1.3.16"/>
    </reaction>
</comment>
<dbReference type="InterPro" id="IPR039123">
    <property type="entry name" value="PPTC7"/>
</dbReference>
<dbReference type="InParanoid" id="A0A7J7CCT8"/>
<keyword evidence="1" id="KW-0378">Hydrolase</keyword>
<comment type="cofactor">
    <cofactor evidence="1">
        <name>Mn(2+)</name>
        <dbReference type="ChEBI" id="CHEBI:29035"/>
    </cofactor>
</comment>
<keyword evidence="1" id="KW-0904">Protein phosphatase</keyword>
<feature type="region of interest" description="Disordered" evidence="2">
    <location>
        <begin position="129"/>
        <end position="170"/>
    </location>
</feature>
<dbReference type="GO" id="GO:0046872">
    <property type="term" value="F:metal ion binding"/>
    <property type="evidence" value="ECO:0007669"/>
    <property type="project" value="UniProtKB-UniRule"/>
</dbReference>
<dbReference type="InterPro" id="IPR001932">
    <property type="entry name" value="PPM-type_phosphatase-like_dom"/>
</dbReference>
<comment type="similarity">
    <text evidence="1">Belongs to the PP2C family.</text>
</comment>
<comment type="catalytic activity">
    <reaction evidence="1">
        <text>O-phospho-L-threonyl-[protein] + H2O = L-threonyl-[protein] + phosphate</text>
        <dbReference type="Rhea" id="RHEA:47004"/>
        <dbReference type="Rhea" id="RHEA-COMP:11060"/>
        <dbReference type="Rhea" id="RHEA-COMP:11605"/>
        <dbReference type="ChEBI" id="CHEBI:15377"/>
        <dbReference type="ChEBI" id="CHEBI:30013"/>
        <dbReference type="ChEBI" id="CHEBI:43474"/>
        <dbReference type="ChEBI" id="CHEBI:61977"/>
        <dbReference type="EC" id="3.1.3.16"/>
    </reaction>
</comment>
<name>A0A7J7CCT8_TRIWF</name>
<evidence type="ECO:0000313" key="4">
    <source>
        <dbReference type="EMBL" id="KAF5731943.1"/>
    </source>
</evidence>
<protein>
    <recommendedName>
        <fullName evidence="1">Protein phosphatase</fullName>
        <ecNumber evidence="1">3.1.3.16</ecNumber>
    </recommendedName>
</protein>
<dbReference type="SUPFAM" id="SSF81606">
    <property type="entry name" value="PP2C-like"/>
    <property type="match status" value="1"/>
</dbReference>
<dbReference type="InterPro" id="IPR036457">
    <property type="entry name" value="PPM-type-like_dom_sf"/>
</dbReference>
<comment type="cofactor">
    <cofactor evidence="1">
        <name>Mg(2+)</name>
        <dbReference type="ChEBI" id="CHEBI:18420"/>
    </cofactor>
</comment>
<reference evidence="4 5" key="1">
    <citation type="journal article" date="2020" name="Nat. Commun.">
        <title>Genome of Tripterygium wilfordii and identification of cytochrome P450 involved in triptolide biosynthesis.</title>
        <authorList>
            <person name="Tu L."/>
            <person name="Su P."/>
            <person name="Zhang Z."/>
            <person name="Gao L."/>
            <person name="Wang J."/>
            <person name="Hu T."/>
            <person name="Zhou J."/>
            <person name="Zhang Y."/>
            <person name="Zhao Y."/>
            <person name="Liu Y."/>
            <person name="Song Y."/>
            <person name="Tong Y."/>
            <person name="Lu Y."/>
            <person name="Yang J."/>
            <person name="Xu C."/>
            <person name="Jia M."/>
            <person name="Peters R.J."/>
            <person name="Huang L."/>
            <person name="Gao W."/>
        </authorList>
    </citation>
    <scope>NUCLEOTIDE SEQUENCE [LARGE SCALE GENOMIC DNA]</scope>
    <source>
        <strain evidence="5">cv. XIE 37</strain>
        <tissue evidence="4">Leaf</tissue>
    </source>
</reference>
<accession>A0A7J7CCT8</accession>
<comment type="caution">
    <text evidence="4">The sequence shown here is derived from an EMBL/GenBank/DDBJ whole genome shotgun (WGS) entry which is preliminary data.</text>
</comment>
<organism evidence="4 5">
    <name type="scientific">Tripterygium wilfordii</name>
    <name type="common">Thunder God vine</name>
    <dbReference type="NCBI Taxonomy" id="458696"/>
    <lineage>
        <taxon>Eukaryota</taxon>
        <taxon>Viridiplantae</taxon>
        <taxon>Streptophyta</taxon>
        <taxon>Embryophyta</taxon>
        <taxon>Tracheophyta</taxon>
        <taxon>Spermatophyta</taxon>
        <taxon>Magnoliopsida</taxon>
        <taxon>eudicotyledons</taxon>
        <taxon>Gunneridae</taxon>
        <taxon>Pentapetalae</taxon>
        <taxon>rosids</taxon>
        <taxon>fabids</taxon>
        <taxon>Celastrales</taxon>
        <taxon>Celastraceae</taxon>
        <taxon>Tripterygium</taxon>
    </lineage>
</organism>
<dbReference type="PROSITE" id="PS51746">
    <property type="entry name" value="PPM_2"/>
    <property type="match status" value="1"/>
</dbReference>
<keyword evidence="1" id="KW-0460">Magnesium</keyword>
<dbReference type="Pfam" id="PF13672">
    <property type="entry name" value="PP2C_2"/>
    <property type="match status" value="1"/>
</dbReference>
<evidence type="ECO:0000256" key="2">
    <source>
        <dbReference type="SAM" id="MobiDB-lite"/>
    </source>
</evidence>
<feature type="compositionally biased region" description="Basic and acidic residues" evidence="2">
    <location>
        <begin position="148"/>
        <end position="170"/>
    </location>
</feature>
<feature type="domain" description="PPM-type phosphatase" evidence="3">
    <location>
        <begin position="303"/>
        <end position="542"/>
    </location>
</feature>
<dbReference type="EC" id="3.1.3.16" evidence="1"/>
<dbReference type="PANTHER" id="PTHR12320">
    <property type="entry name" value="PROTEIN PHOSPHATASE 2C"/>
    <property type="match status" value="1"/>
</dbReference>
<dbReference type="FunCoup" id="A0A7J7CCT8">
    <property type="interactions" value="1068"/>
</dbReference>
<proteinExistence type="inferred from homology"/>